<evidence type="ECO:0000256" key="1">
    <source>
        <dbReference type="ARBA" id="ARBA00007734"/>
    </source>
</evidence>
<accession>A0A1Y6CTZ8</accession>
<dbReference type="PROSITE" id="PS00922">
    <property type="entry name" value="TRANSGLYCOSYLASE"/>
    <property type="match status" value="1"/>
</dbReference>
<dbReference type="PANTHER" id="PTHR37423">
    <property type="entry name" value="SOLUBLE LYTIC MUREIN TRANSGLYCOSYLASE-RELATED"/>
    <property type="match status" value="1"/>
</dbReference>
<dbReference type="InterPro" id="IPR023346">
    <property type="entry name" value="Lysozyme-like_dom_sf"/>
</dbReference>
<dbReference type="SUPFAM" id="SSF48435">
    <property type="entry name" value="Bacterial muramidases"/>
    <property type="match status" value="1"/>
</dbReference>
<dbReference type="InterPro" id="IPR008258">
    <property type="entry name" value="Transglycosylase_SLT_dom_1"/>
</dbReference>
<dbReference type="Pfam" id="PF14718">
    <property type="entry name" value="SLT_L"/>
    <property type="match status" value="1"/>
</dbReference>
<protein>
    <submittedName>
        <fullName evidence="5">Soluble lytic murein transglycosylase</fullName>
    </submittedName>
</protein>
<feature type="domain" description="Transglycosylase SLT" evidence="3">
    <location>
        <begin position="474"/>
        <end position="583"/>
    </location>
</feature>
<dbReference type="InterPro" id="IPR012289">
    <property type="entry name" value="Lytic_TGlycosylase_superhlx_L"/>
</dbReference>
<feature type="domain" description="Lytic transglycosylase superhelical linker" evidence="4">
    <location>
        <begin position="397"/>
        <end position="458"/>
    </location>
</feature>
<evidence type="ECO:0000256" key="2">
    <source>
        <dbReference type="ARBA" id="ARBA00022729"/>
    </source>
</evidence>
<evidence type="ECO:0000313" key="6">
    <source>
        <dbReference type="Proteomes" id="UP000192923"/>
    </source>
</evidence>
<dbReference type="EMBL" id="FXAM01000001">
    <property type="protein sequence ID" value="SMF93767.1"/>
    <property type="molecule type" value="Genomic_DNA"/>
</dbReference>
<dbReference type="GO" id="GO:0016020">
    <property type="term" value="C:membrane"/>
    <property type="evidence" value="ECO:0007669"/>
    <property type="project" value="InterPro"/>
</dbReference>
<dbReference type="Proteomes" id="UP000192923">
    <property type="component" value="Unassembled WGS sequence"/>
</dbReference>
<dbReference type="CDD" id="cd13401">
    <property type="entry name" value="Slt70-like"/>
    <property type="match status" value="1"/>
</dbReference>
<dbReference type="GO" id="GO:0042597">
    <property type="term" value="C:periplasmic space"/>
    <property type="evidence" value="ECO:0007669"/>
    <property type="project" value="InterPro"/>
</dbReference>
<dbReference type="PANTHER" id="PTHR37423:SF5">
    <property type="entry name" value="SOLUBLE LYTIC MUREIN TRANSGLYCOSYLASE"/>
    <property type="match status" value="1"/>
</dbReference>
<dbReference type="InterPro" id="IPR037061">
    <property type="entry name" value="Lytic_TGlycoase_superhlx_L_sf"/>
</dbReference>
<dbReference type="Pfam" id="PF01464">
    <property type="entry name" value="SLT"/>
    <property type="match status" value="1"/>
</dbReference>
<dbReference type="RefSeq" id="WP_085210595.1">
    <property type="nucleotide sequence ID" value="NZ_FXAM01000001.1"/>
</dbReference>
<proteinExistence type="inferred from homology"/>
<sequence>MLKRLLWFFAWVGAVLAEPVGLEPQRALFLQAEQALEQGRIDEARHLRDSLEGYPLQVYLGFRLLDHRPGAEAEIPAFLAHHGQTRYAAPLRRQWLEFLARKEAWDDYVRAYQASDDPQAQCDYYWALHRLGRAAEAYAGAAKLWDSAESRPTNCDRLFAVWQASPAFTPEQVWKRLGLALDKHRLPLAHALRDLLPAQEDRATADFWLAVHDNPRLVEQCAGWKPADPRQGRIFAHGIDRLAGDEPLRALGVWNLRRGEFRIEPGEQARIDRRLAIALATQRYPQAATYLGTLPDGVADAQTRAWRIRAALLRQDWPGVLLGLEQLDASERSQNLWRYWRARALEALGDNTAALEVYKALAGERDFHGFAAADRVGAKYPLSFEPTPVAEAEVQRLAATPAFRAIQEFRALNRPGEAQKEWLYALDALSKQDRLIAAKLAQQWGWDRLAITALAKSENQGDLSLRFPLAYGEAIAQEARERNLEPALVYGLVRRESAFDPGAKSSAGALGLMQIMPGTGQDVARSLNEAWTSERILLEPRVNLRYGSAYFRGLLDRFGNRFALATAAYNAGPNRVERWLPASGPLPADIWIETIPYSETRQYVSAVLAYVAIYRERLGGNAGRISGLLTEILPGKQGVAKPDRPLGVAVCP</sequence>
<comment type="similarity">
    <text evidence="1">Belongs to the transglycosylase Slt family.</text>
</comment>
<dbReference type="InterPro" id="IPR000189">
    <property type="entry name" value="Transglyc_AS"/>
</dbReference>
<reference evidence="5 6" key="1">
    <citation type="submission" date="2016-12" db="EMBL/GenBank/DDBJ databases">
        <authorList>
            <person name="Song W.-J."/>
            <person name="Kurnit D.M."/>
        </authorList>
    </citation>
    <scope>NUCLEOTIDE SEQUENCE [LARGE SCALE GENOMIC DNA]</scope>
    <source>
        <strain evidence="5 6">175</strain>
    </source>
</reference>
<evidence type="ECO:0000259" key="3">
    <source>
        <dbReference type="Pfam" id="PF01464"/>
    </source>
</evidence>
<dbReference type="Gene3D" id="1.10.1240.20">
    <property type="entry name" value="Lytic transglycosylase, superhelical linker domain"/>
    <property type="match status" value="1"/>
</dbReference>
<evidence type="ECO:0000313" key="5">
    <source>
        <dbReference type="EMBL" id="SMF93767.1"/>
    </source>
</evidence>
<dbReference type="OrthoDB" id="92254at2"/>
<dbReference type="GO" id="GO:0008933">
    <property type="term" value="F:peptidoglycan lytic transglycosylase activity"/>
    <property type="evidence" value="ECO:0007669"/>
    <property type="project" value="InterPro"/>
</dbReference>
<organism evidence="5 6">
    <name type="scientific">Methylomagnum ishizawai</name>
    <dbReference type="NCBI Taxonomy" id="1760988"/>
    <lineage>
        <taxon>Bacteria</taxon>
        <taxon>Pseudomonadati</taxon>
        <taxon>Pseudomonadota</taxon>
        <taxon>Gammaproteobacteria</taxon>
        <taxon>Methylococcales</taxon>
        <taxon>Methylococcaceae</taxon>
        <taxon>Methylomagnum</taxon>
    </lineage>
</organism>
<keyword evidence="2" id="KW-0732">Signal</keyword>
<dbReference type="AlphaFoldDB" id="A0A1Y6CTZ8"/>
<dbReference type="SUPFAM" id="SSF53955">
    <property type="entry name" value="Lysozyme-like"/>
    <property type="match status" value="1"/>
</dbReference>
<dbReference type="Gene3D" id="1.25.20.10">
    <property type="entry name" value="Bacterial muramidases"/>
    <property type="match status" value="1"/>
</dbReference>
<dbReference type="STRING" id="1760988.SAMN02949497_1059"/>
<dbReference type="Gene3D" id="1.10.530.10">
    <property type="match status" value="1"/>
</dbReference>
<keyword evidence="6" id="KW-1185">Reference proteome</keyword>
<evidence type="ECO:0000259" key="4">
    <source>
        <dbReference type="Pfam" id="PF14718"/>
    </source>
</evidence>
<name>A0A1Y6CTZ8_9GAMM</name>
<dbReference type="GO" id="GO:0000270">
    <property type="term" value="P:peptidoglycan metabolic process"/>
    <property type="evidence" value="ECO:0007669"/>
    <property type="project" value="InterPro"/>
</dbReference>
<dbReference type="InterPro" id="IPR008939">
    <property type="entry name" value="Lytic_TGlycosylase_superhlx_U"/>
</dbReference>
<gene>
    <name evidence="5" type="ORF">SAMN02949497_1059</name>
</gene>
<dbReference type="GO" id="GO:0004553">
    <property type="term" value="F:hydrolase activity, hydrolyzing O-glycosyl compounds"/>
    <property type="evidence" value="ECO:0007669"/>
    <property type="project" value="InterPro"/>
</dbReference>